<accession>A0ABT7E296</accession>
<protein>
    <submittedName>
        <fullName evidence="1">Methionine biosynthesis protein MetW</fullName>
    </submittedName>
</protein>
<comment type="caution">
    <text evidence="1">The sequence shown here is derived from an EMBL/GenBank/DDBJ whole genome shotgun (WGS) entry which is preliminary data.</text>
</comment>
<organism evidence="1 2">
    <name type="scientific">Parachitinimonas caeni</name>
    <dbReference type="NCBI Taxonomy" id="3031301"/>
    <lineage>
        <taxon>Bacteria</taxon>
        <taxon>Pseudomonadati</taxon>
        <taxon>Pseudomonadota</taxon>
        <taxon>Betaproteobacteria</taxon>
        <taxon>Neisseriales</taxon>
        <taxon>Chitinibacteraceae</taxon>
        <taxon>Parachitinimonas</taxon>
    </lineage>
</organism>
<evidence type="ECO:0000313" key="2">
    <source>
        <dbReference type="Proteomes" id="UP001172778"/>
    </source>
</evidence>
<name>A0ABT7E296_9NEIS</name>
<dbReference type="Gene3D" id="3.40.50.150">
    <property type="entry name" value="Vaccinia Virus protein VP39"/>
    <property type="match status" value="1"/>
</dbReference>
<evidence type="ECO:0000313" key="1">
    <source>
        <dbReference type="EMBL" id="MDK2126437.1"/>
    </source>
</evidence>
<reference evidence="1" key="1">
    <citation type="submission" date="2023-03" db="EMBL/GenBank/DDBJ databases">
        <title>Chitinimonas shenzhenensis gen. nov., sp. nov., a novel member of family Burkholderiaceae isolated from activated sludge collected in Shen Zhen, China.</title>
        <authorList>
            <person name="Wang X."/>
        </authorList>
    </citation>
    <scope>NUCLEOTIDE SEQUENCE</scope>
    <source>
        <strain evidence="1">DQS-5</strain>
    </source>
</reference>
<keyword evidence="2" id="KW-1185">Reference proteome</keyword>
<sequence>MNMRLPEQNLRPDLERVANWIAPASRVLDLGCGDGALLSYLRAEKQVEGYGVEIDIDGVASCIEHGVNVVQSDLESGLSGFESNSFDYVVLSLTLQSMRRIEFIVQEMLRVGRIGIVTFPNFGYWQNRWQILRGRMPVSETIPYEWYNTPNIHLCTLHDFDRFLTAHKMRTTAQMVLHQGRRVNVLPNLMGSLALVRFEFE</sequence>
<dbReference type="SUPFAM" id="SSF53335">
    <property type="entry name" value="S-adenosyl-L-methionine-dependent methyltransferases"/>
    <property type="match status" value="1"/>
</dbReference>
<dbReference type="NCBIfam" id="TIGR02081">
    <property type="entry name" value="metW"/>
    <property type="match status" value="1"/>
</dbReference>
<dbReference type="InterPro" id="IPR029063">
    <property type="entry name" value="SAM-dependent_MTases_sf"/>
</dbReference>
<dbReference type="InterPro" id="IPR010743">
    <property type="entry name" value="Methionine_synth_MetW"/>
</dbReference>
<dbReference type="Proteomes" id="UP001172778">
    <property type="component" value="Unassembled WGS sequence"/>
</dbReference>
<proteinExistence type="predicted"/>
<dbReference type="EMBL" id="JARRAF010000038">
    <property type="protein sequence ID" value="MDK2126437.1"/>
    <property type="molecule type" value="Genomic_DNA"/>
</dbReference>
<dbReference type="Pfam" id="PF07021">
    <property type="entry name" value="MetW"/>
    <property type="match status" value="1"/>
</dbReference>
<gene>
    <name evidence="1" type="primary">metW</name>
    <name evidence="1" type="ORF">PZA18_20565</name>
</gene>
<dbReference type="CDD" id="cd02440">
    <property type="entry name" value="AdoMet_MTases"/>
    <property type="match status" value="1"/>
</dbReference>